<protein>
    <recommendedName>
        <fullName evidence="4">CPBP family intramembrane metalloprotease</fullName>
    </recommendedName>
</protein>
<evidence type="ECO:0000313" key="3">
    <source>
        <dbReference type="Proteomes" id="UP001271769"/>
    </source>
</evidence>
<name>A0ABU5DY48_9PROT</name>
<accession>A0ABU5DY48</accession>
<keyword evidence="1" id="KW-0812">Transmembrane</keyword>
<gene>
    <name evidence="2" type="ORF">SMD31_09990</name>
</gene>
<keyword evidence="1" id="KW-0472">Membrane</keyword>
<keyword evidence="3" id="KW-1185">Reference proteome</keyword>
<comment type="caution">
    <text evidence="2">The sequence shown here is derived from an EMBL/GenBank/DDBJ whole genome shotgun (WGS) entry which is preliminary data.</text>
</comment>
<reference evidence="2 3" key="1">
    <citation type="journal article" date="2013" name="Antonie Van Leeuwenhoek">
        <title>Dongia rigui sp. nov., isolated from freshwater of a large wetland in Korea.</title>
        <authorList>
            <person name="Baik K.S."/>
            <person name="Hwang Y.M."/>
            <person name="Choi J.S."/>
            <person name="Kwon J."/>
            <person name="Seong C.N."/>
        </authorList>
    </citation>
    <scope>NUCLEOTIDE SEQUENCE [LARGE SCALE GENOMIC DNA]</scope>
    <source>
        <strain evidence="2 3">04SU4-P</strain>
    </source>
</reference>
<feature type="transmembrane region" description="Helical" evidence="1">
    <location>
        <begin position="101"/>
        <end position="121"/>
    </location>
</feature>
<organism evidence="2 3">
    <name type="scientific">Dongia rigui</name>
    <dbReference type="NCBI Taxonomy" id="940149"/>
    <lineage>
        <taxon>Bacteria</taxon>
        <taxon>Pseudomonadati</taxon>
        <taxon>Pseudomonadota</taxon>
        <taxon>Alphaproteobacteria</taxon>
        <taxon>Rhodospirillales</taxon>
        <taxon>Dongiaceae</taxon>
        <taxon>Dongia</taxon>
    </lineage>
</organism>
<feature type="transmembrane region" description="Helical" evidence="1">
    <location>
        <begin position="55"/>
        <end position="81"/>
    </location>
</feature>
<feature type="transmembrane region" description="Helical" evidence="1">
    <location>
        <begin position="16"/>
        <end position="35"/>
    </location>
</feature>
<sequence length="173" mass="18758">MAIEDTKAMNQASGRIGFYLAVSFLVALLLFHIGVQHNPEGEFIDLGTMQLDLGYSALFLIENMAVLLVLPLSIEAALAIWARWRGQRTRHAPAQRWLPRAVVISIAASLAIAAVATYAAWRHGQGTLGDAGGLLWVCAGFFLRCVAFFFAAILAAATMLHLVLAVGRRLLAR</sequence>
<dbReference type="EMBL" id="JAXCLX010000001">
    <property type="protein sequence ID" value="MDY0872256.1"/>
    <property type="molecule type" value="Genomic_DNA"/>
</dbReference>
<evidence type="ECO:0008006" key="4">
    <source>
        <dbReference type="Google" id="ProtNLM"/>
    </source>
</evidence>
<keyword evidence="1" id="KW-1133">Transmembrane helix</keyword>
<evidence type="ECO:0000256" key="1">
    <source>
        <dbReference type="SAM" id="Phobius"/>
    </source>
</evidence>
<evidence type="ECO:0000313" key="2">
    <source>
        <dbReference type="EMBL" id="MDY0872256.1"/>
    </source>
</evidence>
<feature type="transmembrane region" description="Helical" evidence="1">
    <location>
        <begin position="133"/>
        <end position="166"/>
    </location>
</feature>
<dbReference type="RefSeq" id="WP_320500676.1">
    <property type="nucleotide sequence ID" value="NZ_JAXCLX010000001.1"/>
</dbReference>
<dbReference type="Proteomes" id="UP001271769">
    <property type="component" value="Unassembled WGS sequence"/>
</dbReference>
<proteinExistence type="predicted"/>